<dbReference type="EMBL" id="JBEQCT010000003">
    <property type="protein sequence ID" value="MFM2485269.1"/>
    <property type="molecule type" value="Genomic_DNA"/>
</dbReference>
<dbReference type="Gene3D" id="1.10.10.10">
    <property type="entry name" value="Winged helix-like DNA-binding domain superfamily/Winged helix DNA-binding domain"/>
    <property type="match status" value="1"/>
</dbReference>
<proteinExistence type="predicted"/>
<evidence type="ECO:0000313" key="3">
    <source>
        <dbReference type="Proteomes" id="UP001629953"/>
    </source>
</evidence>
<reference evidence="2 3" key="1">
    <citation type="journal article" date="2013" name="Int. J. Syst. Evol. Microbiol.">
        <title>Celerinatantimonas yamalensis sp. nov., a cold-adapted diazotrophic bacterium from a cold permafrost brine.</title>
        <authorList>
            <person name="Shcherbakova V."/>
            <person name="Chuvilskaya N."/>
            <person name="Rivkina E."/>
            <person name="Demidov N."/>
            <person name="Uchaeva V."/>
            <person name="Suetin S."/>
            <person name="Suzina N."/>
            <person name="Gilichinsky D."/>
        </authorList>
    </citation>
    <scope>NUCLEOTIDE SEQUENCE [LARGE SCALE GENOMIC DNA]</scope>
    <source>
        <strain evidence="2 3">C7</strain>
    </source>
</reference>
<dbReference type="RefSeq" id="WP_408623480.1">
    <property type="nucleotide sequence ID" value="NZ_JBEQCT010000003.1"/>
</dbReference>
<feature type="domain" description="HTH hxlR-type" evidence="1">
    <location>
        <begin position="25"/>
        <end position="64"/>
    </location>
</feature>
<name>A0ABW9G6H1_9GAMM</name>
<evidence type="ECO:0000313" key="2">
    <source>
        <dbReference type="EMBL" id="MFM2485269.1"/>
    </source>
</evidence>
<gene>
    <name evidence="2" type="ORF">ABUE30_09375</name>
</gene>
<dbReference type="InterPro" id="IPR002577">
    <property type="entry name" value="HTH_HxlR"/>
</dbReference>
<sequence length="81" mass="9084">MTKGGVSSSLLLSDGAKPVTKVTQRWPIVLAQKHYRFNKLRRKIIGISKKMLPQTLKTLGHKMVSFNTSFSLLDLIMLTIA</sequence>
<dbReference type="Proteomes" id="UP001629953">
    <property type="component" value="Unassembled WGS sequence"/>
</dbReference>
<dbReference type="Pfam" id="PF01638">
    <property type="entry name" value="HxlR"/>
    <property type="match status" value="1"/>
</dbReference>
<keyword evidence="3" id="KW-1185">Reference proteome</keyword>
<evidence type="ECO:0000259" key="1">
    <source>
        <dbReference type="Pfam" id="PF01638"/>
    </source>
</evidence>
<protein>
    <submittedName>
        <fullName evidence="2">Winged helix-turn-helix transcriptional regulator</fullName>
    </submittedName>
</protein>
<organism evidence="2 3">
    <name type="scientific">Celerinatantimonas yamalensis</name>
    <dbReference type="NCBI Taxonomy" id="559956"/>
    <lineage>
        <taxon>Bacteria</taxon>
        <taxon>Pseudomonadati</taxon>
        <taxon>Pseudomonadota</taxon>
        <taxon>Gammaproteobacteria</taxon>
        <taxon>Celerinatantimonadaceae</taxon>
        <taxon>Celerinatantimonas</taxon>
    </lineage>
</organism>
<accession>A0ABW9G6H1</accession>
<comment type="caution">
    <text evidence="2">The sequence shown here is derived from an EMBL/GenBank/DDBJ whole genome shotgun (WGS) entry which is preliminary data.</text>
</comment>
<dbReference type="InterPro" id="IPR036388">
    <property type="entry name" value="WH-like_DNA-bd_sf"/>
</dbReference>